<dbReference type="EMBL" id="CALTRL010005780">
    <property type="protein sequence ID" value="CAH7686273.1"/>
    <property type="molecule type" value="Genomic_DNA"/>
</dbReference>
<organism evidence="3 4">
    <name type="scientific">Phakopsora pachyrhizi</name>
    <name type="common">Asian soybean rust disease fungus</name>
    <dbReference type="NCBI Taxonomy" id="170000"/>
    <lineage>
        <taxon>Eukaryota</taxon>
        <taxon>Fungi</taxon>
        <taxon>Dikarya</taxon>
        <taxon>Basidiomycota</taxon>
        <taxon>Pucciniomycotina</taxon>
        <taxon>Pucciniomycetes</taxon>
        <taxon>Pucciniales</taxon>
        <taxon>Phakopsoraceae</taxon>
        <taxon>Phakopsora</taxon>
    </lineage>
</organism>
<feature type="region of interest" description="Disordered" evidence="2">
    <location>
        <begin position="538"/>
        <end position="571"/>
    </location>
</feature>
<feature type="compositionally biased region" description="Basic and acidic residues" evidence="2">
    <location>
        <begin position="416"/>
        <end position="435"/>
    </location>
</feature>
<protein>
    <submittedName>
        <fullName evidence="3">Expressed protein</fullName>
    </submittedName>
</protein>
<evidence type="ECO:0000256" key="1">
    <source>
        <dbReference type="SAM" id="Coils"/>
    </source>
</evidence>
<reference evidence="3" key="1">
    <citation type="submission" date="2022-06" db="EMBL/GenBank/DDBJ databases">
        <authorList>
            <consortium name="SYNGENTA / RWTH Aachen University"/>
        </authorList>
    </citation>
    <scope>NUCLEOTIDE SEQUENCE</scope>
</reference>
<keyword evidence="4" id="KW-1185">Reference proteome</keyword>
<name>A0AAV0BJW1_PHAPC</name>
<keyword evidence="1" id="KW-0175">Coiled coil</keyword>
<evidence type="ECO:0000256" key="2">
    <source>
        <dbReference type="SAM" id="MobiDB-lite"/>
    </source>
</evidence>
<feature type="compositionally biased region" description="Polar residues" evidence="2">
    <location>
        <begin position="403"/>
        <end position="415"/>
    </location>
</feature>
<feature type="compositionally biased region" description="Polar residues" evidence="2">
    <location>
        <begin position="159"/>
        <end position="183"/>
    </location>
</feature>
<feature type="compositionally biased region" description="Basic and acidic residues" evidence="2">
    <location>
        <begin position="344"/>
        <end position="357"/>
    </location>
</feature>
<comment type="caution">
    <text evidence="3">The sequence shown here is derived from an EMBL/GenBank/DDBJ whole genome shotgun (WGS) entry which is preliminary data.</text>
</comment>
<proteinExistence type="predicted"/>
<feature type="region of interest" description="Disordered" evidence="2">
    <location>
        <begin position="313"/>
        <end position="374"/>
    </location>
</feature>
<feature type="compositionally biased region" description="Low complexity" evidence="2">
    <location>
        <begin position="546"/>
        <end position="558"/>
    </location>
</feature>
<feature type="compositionally biased region" description="Basic and acidic residues" evidence="2">
    <location>
        <begin position="143"/>
        <end position="154"/>
    </location>
</feature>
<dbReference type="AlphaFoldDB" id="A0AAV0BJW1"/>
<evidence type="ECO:0000313" key="4">
    <source>
        <dbReference type="Proteomes" id="UP001153365"/>
    </source>
</evidence>
<feature type="compositionally biased region" description="Low complexity" evidence="2">
    <location>
        <begin position="362"/>
        <end position="374"/>
    </location>
</feature>
<feature type="coiled-coil region" evidence="1">
    <location>
        <begin position="594"/>
        <end position="642"/>
    </location>
</feature>
<dbReference type="Proteomes" id="UP001153365">
    <property type="component" value="Unassembled WGS sequence"/>
</dbReference>
<sequence length="730" mass="82638">MIMSTTLSNLECTSIPVKELFFYHHEVLYEDIDIRTMKDSWSSAPFKAEDSPRQGVLLHLKIHPDRGMWFELNKEDCDINFLPQFIPTVTKPIKPHQLVGVKGIEHTRGLSLGPSTGTGPSAQVTKQKSIKLAISYRTQAEDGKSLTRKFERSKRPNPGFSSTTRPVKKPTTLNDRSINQKASDGQKAIPRDAEIIVISDDDDEDEDNENEKIKEVPKNVLYEIVCQIDCERVAKECGAEKDFFFSSDSPKDVDGWQNFINLENLFSAVNKTYQISNSDLSLEATSGDPQLAQVESERPCGNNDTQAQIEILETKTSTPPLNPGSDEVEGSFRSTRSHSRRVHFKESEDLSDVEKSSAPRNTQTTDSSSSFQESQSIVENPFLSFLLETVGNAELMALEDQNSSSILSKEVNTSTDGKDRYLGSSNHEEDQRLDSKGTPAPKLIDRPELTDEVLIQDQGSQIKGIDLDSSSSGKRKLSLFDELYGQDEDVEFFSDPDDHTYVPPKRGKAGEFEDFEDLGEQADEIYWDELEEIKTNLKESERLNSEETSSSTSSSNSNKAWEGASNSNKKVAEREPGAYRYEKTYTDHEVAMLRAGYEARYDMLKKRVEKIEKKGLKTGTNWNRLKTQLSRKDEKIEEMRNDYLAEFKVLHQKIEQSAKDNILKNQNLTKELEDKNQTIGFLIHSLSMSQAIRQDLNKRLDKTLKLLEESRIREVELLEKVRALGGEGCF</sequence>
<gene>
    <name evidence="3" type="ORF">PPACK8108_LOCUS20899</name>
</gene>
<feature type="region of interest" description="Disordered" evidence="2">
    <location>
        <begin position="403"/>
        <end position="445"/>
    </location>
</feature>
<feature type="region of interest" description="Disordered" evidence="2">
    <location>
        <begin position="143"/>
        <end position="192"/>
    </location>
</feature>
<accession>A0AAV0BJW1</accession>
<evidence type="ECO:0000313" key="3">
    <source>
        <dbReference type="EMBL" id="CAH7686273.1"/>
    </source>
</evidence>